<comment type="caution">
    <text evidence="1">The sequence shown here is derived from an EMBL/GenBank/DDBJ whole genome shotgun (WGS) entry which is preliminary data.</text>
</comment>
<dbReference type="AlphaFoldDB" id="A0A8X6T6E8"/>
<organism evidence="1 2">
    <name type="scientific">Nephila pilipes</name>
    <name type="common">Giant wood spider</name>
    <name type="synonym">Nephila maculata</name>
    <dbReference type="NCBI Taxonomy" id="299642"/>
    <lineage>
        <taxon>Eukaryota</taxon>
        <taxon>Metazoa</taxon>
        <taxon>Ecdysozoa</taxon>
        <taxon>Arthropoda</taxon>
        <taxon>Chelicerata</taxon>
        <taxon>Arachnida</taxon>
        <taxon>Araneae</taxon>
        <taxon>Araneomorphae</taxon>
        <taxon>Entelegynae</taxon>
        <taxon>Araneoidea</taxon>
        <taxon>Nephilidae</taxon>
        <taxon>Nephila</taxon>
    </lineage>
</organism>
<proteinExistence type="predicted"/>
<keyword evidence="2" id="KW-1185">Reference proteome</keyword>
<dbReference type="EMBL" id="BMAW01051863">
    <property type="protein sequence ID" value="GFS82867.1"/>
    <property type="molecule type" value="Genomic_DNA"/>
</dbReference>
<gene>
    <name evidence="1" type="ORF">NPIL_108141</name>
</gene>
<sequence>MSESPLRPDLMLSRVGQAYFKLPTRKGPPWIMAGVSSQKKYVHKKKPPMAPSCTVVCPQPPKIAVRPQKAHWGISARAGRLQALHIHKEETGLDIVLFGRALLTPLFRSHVFSISVCIVVYRIRKQFSSLLFLSLGLSHHLPLSDLDRL</sequence>
<evidence type="ECO:0000313" key="2">
    <source>
        <dbReference type="Proteomes" id="UP000887013"/>
    </source>
</evidence>
<evidence type="ECO:0000313" key="1">
    <source>
        <dbReference type="EMBL" id="GFS82867.1"/>
    </source>
</evidence>
<name>A0A8X6T6E8_NEPPI</name>
<accession>A0A8X6T6E8</accession>
<dbReference type="Proteomes" id="UP000887013">
    <property type="component" value="Unassembled WGS sequence"/>
</dbReference>
<reference evidence="1" key="1">
    <citation type="submission" date="2020-08" db="EMBL/GenBank/DDBJ databases">
        <title>Multicomponent nature underlies the extraordinary mechanical properties of spider dragline silk.</title>
        <authorList>
            <person name="Kono N."/>
            <person name="Nakamura H."/>
            <person name="Mori M."/>
            <person name="Yoshida Y."/>
            <person name="Ohtoshi R."/>
            <person name="Malay A.D."/>
            <person name="Moran D.A.P."/>
            <person name="Tomita M."/>
            <person name="Numata K."/>
            <person name="Arakawa K."/>
        </authorList>
    </citation>
    <scope>NUCLEOTIDE SEQUENCE</scope>
</reference>
<protein>
    <submittedName>
        <fullName evidence="1">Uncharacterized protein</fullName>
    </submittedName>
</protein>